<accession>A0ABN6BK90</accession>
<name>A0ABN6BK90_9PSED</name>
<organism evidence="1 2">
    <name type="scientific">Pseudomonas solani</name>
    <dbReference type="NCBI Taxonomy" id="2731552"/>
    <lineage>
        <taxon>Bacteria</taxon>
        <taxon>Pseudomonadati</taxon>
        <taxon>Pseudomonadota</taxon>
        <taxon>Gammaproteobacteria</taxon>
        <taxon>Pseudomonadales</taxon>
        <taxon>Pseudomonadaceae</taxon>
        <taxon>Pseudomonas</taxon>
    </lineage>
</organism>
<dbReference type="EMBL" id="AP023081">
    <property type="protein sequence ID" value="BCD84458.1"/>
    <property type="molecule type" value="Genomic_DNA"/>
</dbReference>
<keyword evidence="2" id="KW-1185">Reference proteome</keyword>
<evidence type="ECO:0008006" key="3">
    <source>
        <dbReference type="Google" id="ProtNLM"/>
    </source>
</evidence>
<evidence type="ECO:0000313" key="2">
    <source>
        <dbReference type="Proteomes" id="UP001064896"/>
    </source>
</evidence>
<evidence type="ECO:0000313" key="1">
    <source>
        <dbReference type="EMBL" id="BCD84458.1"/>
    </source>
</evidence>
<gene>
    <name evidence="1" type="ORF">PSm6_08650</name>
</gene>
<sequence length="197" mass="21815">MTTFNVNAEDDIEGKTMRVFLKPNPQADYHPSAWQVPSGAAGATEPFVYEAVIETDISSIAEKVVNPLPLGMTPLPSDGLQVVSPKEMSRLPGSQTLTPQQSGVINQSTPYIPFDNNWYVNDRPVVAMPYVDPNMTVGFEYQPNFYFMVATPPMIGQTYIVQNFSDMTQYVAPITATEVDVTLSHPNGPWRFDFNAS</sequence>
<reference evidence="1" key="1">
    <citation type="submission" date="2020-05" db="EMBL/GenBank/DDBJ databases">
        <title>Complete genome sequence of Pseudomonas sp. Sm006.</title>
        <authorList>
            <person name="Takeuchi K."/>
            <person name="Someya N."/>
        </authorList>
    </citation>
    <scope>NUCLEOTIDE SEQUENCE</scope>
    <source>
        <strain evidence="1">Sm006</strain>
    </source>
</reference>
<protein>
    <recommendedName>
        <fullName evidence="3">Pyosin/cloacin translocation domain-containing protein</fullName>
    </recommendedName>
</protein>
<dbReference type="RefSeq" id="WP_265169646.1">
    <property type="nucleotide sequence ID" value="NZ_AP023081.1"/>
</dbReference>
<dbReference type="Proteomes" id="UP001064896">
    <property type="component" value="Chromosome"/>
</dbReference>
<proteinExistence type="predicted"/>